<accession>A0A1G1YLX1</accession>
<dbReference type="EMBL" id="MHIL01000003">
    <property type="protein sequence ID" value="OGY52447.1"/>
    <property type="molecule type" value="Genomic_DNA"/>
</dbReference>
<organism evidence="7 8">
    <name type="scientific">Candidatus Buchananbacteria bacterium RIFCSPHIGHO2_02_FULL_56_16</name>
    <dbReference type="NCBI Taxonomy" id="1797542"/>
    <lineage>
        <taxon>Bacteria</taxon>
        <taxon>Candidatus Buchananiibacteriota</taxon>
    </lineage>
</organism>
<dbReference type="PANTHER" id="PTHR10744:SF1">
    <property type="entry name" value="SMALL RIBOSOMAL SUBUNIT PROTEIN US17M"/>
    <property type="match status" value="1"/>
</dbReference>
<comment type="function">
    <text evidence="6">One of the primary rRNA binding proteins, it binds specifically to the 5'-end of 16S ribosomal RNA.</text>
</comment>
<dbReference type="NCBIfam" id="TIGR03635">
    <property type="entry name" value="uS17_bact"/>
    <property type="match status" value="1"/>
</dbReference>
<reference evidence="7 8" key="1">
    <citation type="journal article" date="2016" name="Nat. Commun.">
        <title>Thousands of microbial genomes shed light on interconnected biogeochemical processes in an aquifer system.</title>
        <authorList>
            <person name="Anantharaman K."/>
            <person name="Brown C.T."/>
            <person name="Hug L.A."/>
            <person name="Sharon I."/>
            <person name="Castelle C.J."/>
            <person name="Probst A.J."/>
            <person name="Thomas B.C."/>
            <person name="Singh A."/>
            <person name="Wilkins M.J."/>
            <person name="Karaoz U."/>
            <person name="Brodie E.L."/>
            <person name="Williams K.H."/>
            <person name="Hubbard S.S."/>
            <person name="Banfield J.F."/>
        </authorList>
    </citation>
    <scope>NUCLEOTIDE SEQUENCE [LARGE SCALE GENOMIC DNA]</scope>
</reference>
<evidence type="ECO:0000313" key="8">
    <source>
        <dbReference type="Proteomes" id="UP000177310"/>
    </source>
</evidence>
<keyword evidence="3 6" id="KW-0694">RNA-binding</keyword>
<evidence type="ECO:0000256" key="1">
    <source>
        <dbReference type="ARBA" id="ARBA00010254"/>
    </source>
</evidence>
<dbReference type="AlphaFoldDB" id="A0A1G1YLX1"/>
<dbReference type="SUPFAM" id="SSF50249">
    <property type="entry name" value="Nucleic acid-binding proteins"/>
    <property type="match status" value="1"/>
</dbReference>
<evidence type="ECO:0000256" key="4">
    <source>
        <dbReference type="ARBA" id="ARBA00022980"/>
    </source>
</evidence>
<dbReference type="Gene3D" id="2.40.50.140">
    <property type="entry name" value="Nucleic acid-binding proteins"/>
    <property type="match status" value="1"/>
</dbReference>
<keyword evidence="2 6" id="KW-0699">rRNA-binding</keyword>
<evidence type="ECO:0000313" key="7">
    <source>
        <dbReference type="EMBL" id="OGY52447.1"/>
    </source>
</evidence>
<dbReference type="STRING" id="1797542.A3J59_02025"/>
<comment type="subunit">
    <text evidence="6">Part of the 30S ribosomal subunit.</text>
</comment>
<dbReference type="InterPro" id="IPR012340">
    <property type="entry name" value="NA-bd_OB-fold"/>
</dbReference>
<evidence type="ECO:0000256" key="5">
    <source>
        <dbReference type="ARBA" id="ARBA00023274"/>
    </source>
</evidence>
<evidence type="ECO:0000256" key="2">
    <source>
        <dbReference type="ARBA" id="ARBA00022730"/>
    </source>
</evidence>
<name>A0A1G1YLX1_9BACT</name>
<dbReference type="GO" id="GO:0003735">
    <property type="term" value="F:structural constituent of ribosome"/>
    <property type="evidence" value="ECO:0007669"/>
    <property type="project" value="UniProtKB-UniRule"/>
</dbReference>
<dbReference type="InterPro" id="IPR000266">
    <property type="entry name" value="Ribosomal_uS17"/>
</dbReference>
<dbReference type="GO" id="GO:0006412">
    <property type="term" value="P:translation"/>
    <property type="evidence" value="ECO:0007669"/>
    <property type="project" value="UniProtKB-UniRule"/>
</dbReference>
<dbReference type="Proteomes" id="UP000177310">
    <property type="component" value="Unassembled WGS sequence"/>
</dbReference>
<dbReference type="HAMAP" id="MF_01345_B">
    <property type="entry name" value="Ribosomal_uS17_B"/>
    <property type="match status" value="1"/>
</dbReference>
<comment type="caution">
    <text evidence="7">The sequence shown here is derived from an EMBL/GenBank/DDBJ whole genome shotgun (WGS) entry which is preliminary data.</text>
</comment>
<protein>
    <recommendedName>
        <fullName evidence="6">Small ribosomal subunit protein uS17</fullName>
    </recommendedName>
</protein>
<keyword evidence="5 6" id="KW-0687">Ribonucleoprotein</keyword>
<gene>
    <name evidence="6" type="primary">rpsQ</name>
    <name evidence="7" type="ORF">A3J59_02025</name>
</gene>
<dbReference type="NCBIfam" id="NF004123">
    <property type="entry name" value="PRK05610.1"/>
    <property type="match status" value="1"/>
</dbReference>
<comment type="similarity">
    <text evidence="1 6">Belongs to the universal ribosomal protein uS17 family.</text>
</comment>
<keyword evidence="4 6" id="KW-0689">Ribosomal protein</keyword>
<proteinExistence type="inferred from homology"/>
<evidence type="ECO:0000256" key="3">
    <source>
        <dbReference type="ARBA" id="ARBA00022884"/>
    </source>
</evidence>
<dbReference type="InterPro" id="IPR019984">
    <property type="entry name" value="Ribosomal_uS17_bact/chlr"/>
</dbReference>
<dbReference type="PANTHER" id="PTHR10744">
    <property type="entry name" value="40S RIBOSOMAL PROTEIN S11 FAMILY MEMBER"/>
    <property type="match status" value="1"/>
</dbReference>
<dbReference type="PRINTS" id="PR00973">
    <property type="entry name" value="RIBOSOMALS17"/>
</dbReference>
<dbReference type="Pfam" id="PF00366">
    <property type="entry name" value="Ribosomal_S17"/>
    <property type="match status" value="1"/>
</dbReference>
<dbReference type="GO" id="GO:0022627">
    <property type="term" value="C:cytosolic small ribosomal subunit"/>
    <property type="evidence" value="ECO:0007669"/>
    <property type="project" value="UniProtKB-UniRule"/>
</dbReference>
<dbReference type="GO" id="GO:0019843">
    <property type="term" value="F:rRNA binding"/>
    <property type="evidence" value="ECO:0007669"/>
    <property type="project" value="UniProtKB-UniRule"/>
</dbReference>
<sequence>MTDQTQNKRSPREFRGVVVSAPGSKTIVVTVERSKLHPKYLKRFKVTKKYKVHDERNQYRAGDAVRFVETRPLSKDKRWRVLYDQLAGR</sequence>
<dbReference type="CDD" id="cd00364">
    <property type="entry name" value="Ribosomal_uS17"/>
    <property type="match status" value="1"/>
</dbReference>
<evidence type="ECO:0000256" key="6">
    <source>
        <dbReference type="HAMAP-Rule" id="MF_01345"/>
    </source>
</evidence>